<dbReference type="GO" id="GO:0008270">
    <property type="term" value="F:zinc ion binding"/>
    <property type="evidence" value="ECO:0007669"/>
    <property type="project" value="UniProtKB-KW"/>
</dbReference>
<feature type="transmembrane region" description="Helical" evidence="3">
    <location>
        <begin position="20"/>
        <end position="41"/>
    </location>
</feature>
<dbReference type="PROSITE" id="PS50966">
    <property type="entry name" value="ZF_SWIM"/>
    <property type="match status" value="1"/>
</dbReference>
<keyword evidence="3" id="KW-0472">Membrane</keyword>
<feature type="region of interest" description="Disordered" evidence="2">
    <location>
        <begin position="327"/>
        <end position="352"/>
    </location>
</feature>
<keyword evidence="1" id="KW-0862">Zinc</keyword>
<protein>
    <recommendedName>
        <fullName evidence="4">SWIM-type domain-containing protein</fullName>
    </recommendedName>
</protein>
<feature type="domain" description="SWIM-type" evidence="4">
    <location>
        <begin position="226"/>
        <end position="257"/>
    </location>
</feature>
<evidence type="ECO:0000256" key="2">
    <source>
        <dbReference type="SAM" id="MobiDB-lite"/>
    </source>
</evidence>
<dbReference type="AlphaFoldDB" id="A0A7S3XT45"/>
<sequence>MDDDEQMSEAIKNVLTPDQVLAGALIILRCVFHTLKAIWAWMWEKKNGMEKEHRPLIMGAVRKMMFAKTKFECLIWCIIAIQRAKKLAAPQKLTYPKAFKEYLLTKYSRRQEMCVAYRKGLLTRGQNTNNISERAVRTVKEDAFMRILSYNPVTVVDVLTNEFEEHFRSKLKDVANNRHPAQLTIPREYAVLKDRVKHISAADIKISKDPLWTHVVPSSSTEGVFYHVNMILGICECPQGDNGSLCKHQLAVHLRHGAISPTLPASVTNIAVSEAWHLLGKSAGNIPSFFLQAANSTSLTSVASPFLASKYPGMVAGQRCGSIEAGSSNSTSNNVGANCGDGPTSLPKGDLTAQFERTFRLEQAG</sequence>
<proteinExistence type="predicted"/>
<evidence type="ECO:0000256" key="3">
    <source>
        <dbReference type="SAM" id="Phobius"/>
    </source>
</evidence>
<evidence type="ECO:0000313" key="5">
    <source>
        <dbReference type="EMBL" id="CAE0631544.1"/>
    </source>
</evidence>
<evidence type="ECO:0000259" key="4">
    <source>
        <dbReference type="PROSITE" id="PS50966"/>
    </source>
</evidence>
<dbReference type="PANTHER" id="PTHR35385:SF2">
    <property type="entry name" value="PROTEIN B, PUTATIVE-RELATED"/>
    <property type="match status" value="1"/>
</dbReference>
<gene>
    <name evidence="5" type="ORF">HAKA00212_LOCUS10248</name>
</gene>
<name>A0A7S3XT45_HETAK</name>
<evidence type="ECO:0000256" key="1">
    <source>
        <dbReference type="PROSITE-ProRule" id="PRU00325"/>
    </source>
</evidence>
<dbReference type="PANTHER" id="PTHR35385">
    <property type="entry name" value="PROTEIN B, PUTATIVE-RELATED-RELATED"/>
    <property type="match status" value="1"/>
</dbReference>
<keyword evidence="3" id="KW-1133">Transmembrane helix</keyword>
<keyword evidence="3" id="KW-0812">Transmembrane</keyword>
<dbReference type="InterPro" id="IPR007527">
    <property type="entry name" value="Znf_SWIM"/>
</dbReference>
<dbReference type="EMBL" id="HBIU01021883">
    <property type="protein sequence ID" value="CAE0631544.1"/>
    <property type="molecule type" value="Transcribed_RNA"/>
</dbReference>
<accession>A0A7S3XT45</accession>
<keyword evidence="1" id="KW-0479">Metal-binding</keyword>
<reference evidence="5" key="1">
    <citation type="submission" date="2021-01" db="EMBL/GenBank/DDBJ databases">
        <authorList>
            <person name="Corre E."/>
            <person name="Pelletier E."/>
            <person name="Niang G."/>
            <person name="Scheremetjew M."/>
            <person name="Finn R."/>
            <person name="Kale V."/>
            <person name="Holt S."/>
            <person name="Cochrane G."/>
            <person name="Meng A."/>
            <person name="Brown T."/>
            <person name="Cohen L."/>
        </authorList>
    </citation>
    <scope>NUCLEOTIDE SEQUENCE</scope>
    <source>
        <strain evidence="5">CCMP3107</strain>
    </source>
</reference>
<keyword evidence="1" id="KW-0863">Zinc-finger</keyword>
<organism evidence="5">
    <name type="scientific">Heterosigma akashiwo</name>
    <name type="common">Chromophytic alga</name>
    <name type="synonym">Heterosigma carterae</name>
    <dbReference type="NCBI Taxonomy" id="2829"/>
    <lineage>
        <taxon>Eukaryota</taxon>
        <taxon>Sar</taxon>
        <taxon>Stramenopiles</taxon>
        <taxon>Ochrophyta</taxon>
        <taxon>Raphidophyceae</taxon>
        <taxon>Chattonellales</taxon>
        <taxon>Chattonellaceae</taxon>
        <taxon>Heterosigma</taxon>
    </lineage>
</organism>
<feature type="compositionally biased region" description="Polar residues" evidence="2">
    <location>
        <begin position="327"/>
        <end position="336"/>
    </location>
</feature>